<dbReference type="AlphaFoldDB" id="I7M7W4"/>
<dbReference type="GeneID" id="7825692"/>
<keyword evidence="3" id="KW-1185">Reference proteome</keyword>
<dbReference type="eggNOG" id="ENOG502SXZJ">
    <property type="taxonomic scope" value="Eukaryota"/>
</dbReference>
<gene>
    <name evidence="2" type="ORF">TTHERM_00128950</name>
</gene>
<evidence type="ECO:0000313" key="3">
    <source>
        <dbReference type="Proteomes" id="UP000009168"/>
    </source>
</evidence>
<sequence length="674" mass="79408">MNAKNHLQLQTPKSPSSYKNYTFDALQNLTQKIHEISEFEHKNYFSTTATHFRIKKGIQLDKTPAMPPQSQEGSQRAEPRYRLVKTAGENIRRVFKSSLKQQRDHKDDQLQIQSGSDLNFITISNFNKQTNGFQTNKIERSHEQSKINLNSNNHLKKRNIQSSQSSQKNFKLNYTGNNFFKSPASTNKFNSVAEIDDQILDPTSIQTKSKVKIHVQNLIQNPQQFYHLKTVGFKNYKYPRPPQTDQMYSPDSRHRVPLYLVKEPVKQDANSIESVCVQKVQQDKYIYQSLCDSVHNSKERNEFASTQLQNNNYVSSSMEEDTREIANNRSPFFNNPYGNIENKQEKIKKSQKYGNKLLFEMDQYNRMVNLYNLEQKIEQKNNQIHRNIFSRWKQRDSNTSLNSQKNQFMSEQVSPKNSILKNHNPNLKIVQIDKIQMNEEEGADRNQKHRSSIQAVRMNQQSKSKKLTVIIEMYNKLVRISEKHRQNGLMLEGESPQKQNKLKILELVDESKANIFKNQQQIYLGVFVQSFEILYQNKKQITQRILLALGLDPDKEFSYVSLEQIIAFYRILIHKDSAISETIKFLEKFFKENKQQELEKEEFKRIIKLLCQQVDEKKQDYQKSVYEYLIEKFEESGVINLIDEYISFKKFKQIFISNTLNIYDIIDLICGIRD</sequence>
<evidence type="ECO:0000313" key="2">
    <source>
        <dbReference type="EMBL" id="EAR96131.2"/>
    </source>
</evidence>
<dbReference type="KEGG" id="tet:TTHERM_00128950"/>
<proteinExistence type="predicted"/>
<organism evidence="2 3">
    <name type="scientific">Tetrahymena thermophila (strain SB210)</name>
    <dbReference type="NCBI Taxonomy" id="312017"/>
    <lineage>
        <taxon>Eukaryota</taxon>
        <taxon>Sar</taxon>
        <taxon>Alveolata</taxon>
        <taxon>Ciliophora</taxon>
        <taxon>Intramacronucleata</taxon>
        <taxon>Oligohymenophorea</taxon>
        <taxon>Hymenostomatida</taxon>
        <taxon>Tetrahymenina</taxon>
        <taxon>Tetrahymenidae</taxon>
        <taxon>Tetrahymena</taxon>
    </lineage>
</organism>
<protein>
    <recommendedName>
        <fullName evidence="4">EF-hand domain-containing protein</fullName>
    </recommendedName>
</protein>
<feature type="region of interest" description="Disordered" evidence="1">
    <location>
        <begin position="60"/>
        <end position="80"/>
    </location>
</feature>
<evidence type="ECO:0008006" key="4">
    <source>
        <dbReference type="Google" id="ProtNLM"/>
    </source>
</evidence>
<accession>I7M7W4</accession>
<dbReference type="RefSeq" id="XP_001016376.2">
    <property type="nucleotide sequence ID" value="XM_001016376.2"/>
</dbReference>
<dbReference type="EMBL" id="GG662699">
    <property type="protein sequence ID" value="EAR96131.2"/>
    <property type="molecule type" value="Genomic_DNA"/>
</dbReference>
<dbReference type="Proteomes" id="UP000009168">
    <property type="component" value="Unassembled WGS sequence"/>
</dbReference>
<name>I7M7W4_TETTS</name>
<dbReference type="InParanoid" id="I7M7W4"/>
<dbReference type="OrthoDB" id="286038at2759"/>
<reference evidence="3" key="1">
    <citation type="journal article" date="2006" name="PLoS Biol.">
        <title>Macronuclear genome sequence of the ciliate Tetrahymena thermophila, a model eukaryote.</title>
        <authorList>
            <person name="Eisen J.A."/>
            <person name="Coyne R.S."/>
            <person name="Wu M."/>
            <person name="Wu D."/>
            <person name="Thiagarajan M."/>
            <person name="Wortman J.R."/>
            <person name="Badger J.H."/>
            <person name="Ren Q."/>
            <person name="Amedeo P."/>
            <person name="Jones K.M."/>
            <person name="Tallon L.J."/>
            <person name="Delcher A.L."/>
            <person name="Salzberg S.L."/>
            <person name="Silva J.C."/>
            <person name="Haas B.J."/>
            <person name="Majoros W.H."/>
            <person name="Farzad M."/>
            <person name="Carlton J.M."/>
            <person name="Smith R.K. Jr."/>
            <person name="Garg J."/>
            <person name="Pearlman R.E."/>
            <person name="Karrer K.M."/>
            <person name="Sun L."/>
            <person name="Manning G."/>
            <person name="Elde N.C."/>
            <person name="Turkewitz A.P."/>
            <person name="Asai D.J."/>
            <person name="Wilkes D.E."/>
            <person name="Wang Y."/>
            <person name="Cai H."/>
            <person name="Collins K."/>
            <person name="Stewart B.A."/>
            <person name="Lee S.R."/>
            <person name="Wilamowska K."/>
            <person name="Weinberg Z."/>
            <person name="Ruzzo W.L."/>
            <person name="Wloga D."/>
            <person name="Gaertig J."/>
            <person name="Frankel J."/>
            <person name="Tsao C.-C."/>
            <person name="Gorovsky M.A."/>
            <person name="Keeling P.J."/>
            <person name="Waller R.F."/>
            <person name="Patron N.J."/>
            <person name="Cherry J.M."/>
            <person name="Stover N.A."/>
            <person name="Krieger C.J."/>
            <person name="del Toro C."/>
            <person name="Ryder H.F."/>
            <person name="Williamson S.C."/>
            <person name="Barbeau R.A."/>
            <person name="Hamilton E.P."/>
            <person name="Orias E."/>
        </authorList>
    </citation>
    <scope>NUCLEOTIDE SEQUENCE [LARGE SCALE GENOMIC DNA]</scope>
    <source>
        <strain evidence="3">SB210</strain>
    </source>
</reference>
<evidence type="ECO:0000256" key="1">
    <source>
        <dbReference type="SAM" id="MobiDB-lite"/>
    </source>
</evidence>